<protein>
    <submittedName>
        <fullName evidence="6">Uncharacterized protein</fullName>
    </submittedName>
</protein>
<reference evidence="6 7" key="1">
    <citation type="journal article" date="2018" name="Evol. Lett.">
        <title>Horizontal gene cluster transfer increased hallucinogenic mushroom diversity.</title>
        <authorList>
            <person name="Reynolds H.T."/>
            <person name="Vijayakumar V."/>
            <person name="Gluck-Thaler E."/>
            <person name="Korotkin H.B."/>
            <person name="Matheny P.B."/>
            <person name="Slot J.C."/>
        </authorList>
    </citation>
    <scope>NUCLEOTIDE SEQUENCE [LARGE SCALE GENOMIC DNA]</scope>
    <source>
        <strain evidence="6 7">2629</strain>
    </source>
</reference>
<dbReference type="InParanoid" id="A0A409YBH5"/>
<dbReference type="Proteomes" id="UP000284842">
    <property type="component" value="Unassembled WGS sequence"/>
</dbReference>
<dbReference type="Pfam" id="PF10467">
    <property type="entry name" value="Inhibitor_I48"/>
    <property type="match status" value="1"/>
</dbReference>
<evidence type="ECO:0000256" key="4">
    <source>
        <dbReference type="ARBA" id="ARBA00024855"/>
    </source>
</evidence>
<comment type="caution">
    <text evidence="6">The sequence shown here is derived from an EMBL/GenBank/DDBJ whole genome shotgun (WGS) entry which is preliminary data.</text>
</comment>
<evidence type="ECO:0000256" key="2">
    <source>
        <dbReference type="ARBA" id="ARBA00022690"/>
    </source>
</evidence>
<comment type="similarity">
    <text evidence="5">Belongs to the protease inhibitor I48 family.</text>
</comment>
<evidence type="ECO:0000256" key="1">
    <source>
        <dbReference type="ARBA" id="ARBA00011738"/>
    </source>
</evidence>
<dbReference type="InterPro" id="IPR019508">
    <property type="entry name" value="Prot_inh_I48_clitocypin"/>
</dbReference>
<dbReference type="OrthoDB" id="3027255at2759"/>
<dbReference type="AlphaFoldDB" id="A0A409YBH5"/>
<keyword evidence="7" id="KW-1185">Reference proteome</keyword>
<name>A0A409YBH5_9AGAR</name>
<organism evidence="6 7">
    <name type="scientific">Panaeolus cyanescens</name>
    <dbReference type="NCBI Taxonomy" id="181874"/>
    <lineage>
        <taxon>Eukaryota</taxon>
        <taxon>Fungi</taxon>
        <taxon>Dikarya</taxon>
        <taxon>Basidiomycota</taxon>
        <taxon>Agaricomycotina</taxon>
        <taxon>Agaricomycetes</taxon>
        <taxon>Agaricomycetidae</taxon>
        <taxon>Agaricales</taxon>
        <taxon>Agaricineae</taxon>
        <taxon>Galeropsidaceae</taxon>
        <taxon>Panaeolus</taxon>
    </lineage>
</organism>
<gene>
    <name evidence="6" type="ORF">CVT24_004391</name>
</gene>
<keyword evidence="3" id="KW-0789">Thiol protease inhibitor</keyword>
<comment type="subunit">
    <text evidence="1">Homodimer.</text>
</comment>
<proteinExistence type="inferred from homology"/>
<accession>A0A409YBH5</accession>
<evidence type="ECO:0000256" key="3">
    <source>
        <dbReference type="ARBA" id="ARBA00022704"/>
    </source>
</evidence>
<keyword evidence="2" id="KW-0646">Protease inhibitor</keyword>
<comment type="function">
    <text evidence="4">Binds and inhibits cysteine proteinases. Inhibits most strongly papain and cathepsin L, more weakly bromelain and cathepsin B while it is completely ineffective against cathepsin H.</text>
</comment>
<sequence>MSLTKGVYSIRFVPPGMEPPFMGGMYATPKGYGEPIYGEALGPSATGNQTWQLNPCNDGEPNTFIITTPQWPKLPFSIQGPGPVLPGWGLVGDVPTGRHDNVLLKVSDVKWRIELAEDGKTYTISPAETDGRVGVSFYVDLDSRSETLYIKTIPVIRDPPPAPRWEFTLSN</sequence>
<evidence type="ECO:0000313" key="6">
    <source>
        <dbReference type="EMBL" id="PPR00355.1"/>
    </source>
</evidence>
<dbReference type="Gene3D" id="2.80.10.50">
    <property type="match status" value="1"/>
</dbReference>
<evidence type="ECO:0000313" key="7">
    <source>
        <dbReference type="Proteomes" id="UP000284842"/>
    </source>
</evidence>
<dbReference type="EMBL" id="NHTK01001315">
    <property type="protein sequence ID" value="PPR00355.1"/>
    <property type="molecule type" value="Genomic_DNA"/>
</dbReference>
<evidence type="ECO:0000256" key="5">
    <source>
        <dbReference type="ARBA" id="ARBA00025775"/>
    </source>
</evidence>
<dbReference type="GO" id="GO:0004869">
    <property type="term" value="F:cysteine-type endopeptidase inhibitor activity"/>
    <property type="evidence" value="ECO:0007669"/>
    <property type="project" value="UniProtKB-KW"/>
</dbReference>